<keyword evidence="2" id="KW-1003">Cell membrane</keyword>
<evidence type="ECO:0000256" key="1">
    <source>
        <dbReference type="ARBA" id="ARBA00004429"/>
    </source>
</evidence>
<dbReference type="PROSITE" id="PS50192">
    <property type="entry name" value="T_SNARE"/>
    <property type="match status" value="1"/>
</dbReference>
<dbReference type="Gene3D" id="6.10.340.10">
    <property type="match status" value="1"/>
</dbReference>
<keyword evidence="5" id="KW-1133">Transmembrane helix</keyword>
<dbReference type="InterPro" id="IPR003660">
    <property type="entry name" value="HAMP_dom"/>
</dbReference>
<evidence type="ECO:0000259" key="7">
    <source>
        <dbReference type="PROSITE" id="PS50192"/>
    </source>
</evidence>
<evidence type="ECO:0000313" key="9">
    <source>
        <dbReference type="EMBL" id="KKN01067.1"/>
    </source>
</evidence>
<dbReference type="PROSITE" id="PS50885">
    <property type="entry name" value="HAMP"/>
    <property type="match status" value="1"/>
</dbReference>
<dbReference type="PANTHER" id="PTHR32089">
    <property type="entry name" value="METHYL-ACCEPTING CHEMOTAXIS PROTEIN MCPB"/>
    <property type="match status" value="1"/>
</dbReference>
<dbReference type="CDD" id="cd06225">
    <property type="entry name" value="HAMP"/>
    <property type="match status" value="1"/>
</dbReference>
<dbReference type="GO" id="GO:0006935">
    <property type="term" value="P:chemotaxis"/>
    <property type="evidence" value="ECO:0007669"/>
    <property type="project" value="InterPro"/>
</dbReference>
<accession>A0A0F9MNR1</accession>
<keyword evidence="2" id="KW-0997">Cell inner membrane</keyword>
<evidence type="ECO:0000259" key="6">
    <source>
        <dbReference type="PROSITE" id="PS50111"/>
    </source>
</evidence>
<keyword evidence="3" id="KW-0807">Transducer</keyword>
<evidence type="ECO:0000259" key="8">
    <source>
        <dbReference type="PROSITE" id="PS50885"/>
    </source>
</evidence>
<protein>
    <recommendedName>
        <fullName evidence="10">Methyl-accepting chemotaxis protein</fullName>
    </recommendedName>
</protein>
<dbReference type="CDD" id="cd11386">
    <property type="entry name" value="MCP_signal"/>
    <property type="match status" value="1"/>
</dbReference>
<dbReference type="EMBL" id="LAZR01005302">
    <property type="protein sequence ID" value="KKN01067.1"/>
    <property type="molecule type" value="Genomic_DNA"/>
</dbReference>
<feature type="domain" description="T-SNARE coiled-coil homology" evidence="7">
    <location>
        <begin position="617"/>
        <end position="679"/>
    </location>
</feature>
<dbReference type="AlphaFoldDB" id="A0A0F9MNR1"/>
<sequence>MNLSIQQRFALWAGVSLLSVVLITAVVVVFNFEKINTELADFSSDITKQQAEKYLDVIADDTSASLLRPLEKTLNTAHATAASINAIMASDEIGDKRALITDILKNTLELSPNFLGTYVAFEPNKLDNSDRFYGATDSSDESGRFAPYIVHGSNGGYSIEPLVGLEDATKDANGVRAGEYYLCPKDTGKNCVIDPYIYPVNGKDLLLTSMVVPLMNSGRFVGMTGIDIAADFLQAEVVKVDSELYDGAGEVLLFSPRGVLAGDSEKAELIGQNLAQAKPVNATEIAEVASTGVSQTITRDGHITVLKAFTLAGSDKSWVAYISVPDDVIYSAIRQQESFMEQQKTRFIILTLVFGILFALVGMVVVWFVAKSSIKPLLDMTKIVEKLAGGEADLTQVVTIKRQDETSHLARPLNTFIQKLQQVIIGILPIGNRLTELSARGKNISEQTSEQMYEQSNLLDQMVSAVTEMSASAQQIAGNANRTADLVSNANESTESGADLVSKNAQSIGEVKDSVKTSELALQELVKNSDAITDILTEIQGIAEQTNLLALNAAIEAARAGEKGRGFAVVADEVRALASRSQLATEEIKNRLGLLNQGNRQASDAMKKSGQQVEHSVELAHSAADALMQIKAAINEVSEMTIQIASATEEQSSVCENVSENLTRISDLVQQTADGAQQLSQVGNELDSTATDLQGRLSSFKV</sequence>
<dbReference type="GO" id="GO:0007165">
    <property type="term" value="P:signal transduction"/>
    <property type="evidence" value="ECO:0007669"/>
    <property type="project" value="UniProtKB-KW"/>
</dbReference>
<dbReference type="Gene3D" id="1.10.287.950">
    <property type="entry name" value="Methyl-accepting chemotaxis protein"/>
    <property type="match status" value="1"/>
</dbReference>
<evidence type="ECO:0000256" key="3">
    <source>
        <dbReference type="ARBA" id="ARBA00023224"/>
    </source>
</evidence>
<name>A0A0F9MNR1_9ZZZZ</name>
<dbReference type="PROSITE" id="PS50111">
    <property type="entry name" value="CHEMOTAXIS_TRANSDUC_2"/>
    <property type="match status" value="1"/>
</dbReference>
<feature type="transmembrane region" description="Helical" evidence="5">
    <location>
        <begin position="347"/>
        <end position="370"/>
    </location>
</feature>
<evidence type="ECO:0000256" key="4">
    <source>
        <dbReference type="ARBA" id="ARBA00029447"/>
    </source>
</evidence>
<dbReference type="FunFam" id="1.10.287.950:FF:000001">
    <property type="entry name" value="Methyl-accepting chemotaxis sensory transducer"/>
    <property type="match status" value="1"/>
</dbReference>
<feature type="domain" description="HAMP" evidence="8">
    <location>
        <begin position="371"/>
        <end position="425"/>
    </location>
</feature>
<gene>
    <name evidence="9" type="ORF">LCGC14_1131490</name>
</gene>
<comment type="similarity">
    <text evidence="4">Belongs to the methyl-accepting chemotaxis (MCP) protein family.</text>
</comment>
<dbReference type="PANTHER" id="PTHR32089:SF120">
    <property type="entry name" value="METHYL-ACCEPTING CHEMOTAXIS PROTEIN TLPQ"/>
    <property type="match status" value="1"/>
</dbReference>
<feature type="domain" description="Methyl-accepting transducer" evidence="6">
    <location>
        <begin position="430"/>
        <end position="666"/>
    </location>
</feature>
<comment type="caution">
    <text evidence="9">The sequence shown here is derived from an EMBL/GenBank/DDBJ whole genome shotgun (WGS) entry which is preliminary data.</text>
</comment>
<evidence type="ECO:0000256" key="2">
    <source>
        <dbReference type="ARBA" id="ARBA00022519"/>
    </source>
</evidence>
<dbReference type="PRINTS" id="PR00260">
    <property type="entry name" value="CHEMTRNSDUCR"/>
</dbReference>
<comment type="subcellular location">
    <subcellularLocation>
        <location evidence="1">Cell inner membrane</location>
        <topology evidence="1">Multi-pass membrane protein</topology>
    </subcellularLocation>
</comment>
<evidence type="ECO:0000256" key="5">
    <source>
        <dbReference type="SAM" id="Phobius"/>
    </source>
</evidence>
<keyword evidence="5" id="KW-0472">Membrane</keyword>
<dbReference type="Gene3D" id="3.30.450.20">
    <property type="entry name" value="PAS domain"/>
    <property type="match status" value="1"/>
</dbReference>
<dbReference type="InterPro" id="IPR000727">
    <property type="entry name" value="T_SNARE_dom"/>
</dbReference>
<evidence type="ECO:0008006" key="10">
    <source>
        <dbReference type="Google" id="ProtNLM"/>
    </source>
</evidence>
<dbReference type="SMART" id="SM00304">
    <property type="entry name" value="HAMP"/>
    <property type="match status" value="1"/>
</dbReference>
<dbReference type="GO" id="GO:0004888">
    <property type="term" value="F:transmembrane signaling receptor activity"/>
    <property type="evidence" value="ECO:0007669"/>
    <property type="project" value="InterPro"/>
</dbReference>
<proteinExistence type="inferred from homology"/>
<feature type="transmembrane region" description="Helical" evidence="5">
    <location>
        <begin position="9"/>
        <end position="32"/>
    </location>
</feature>
<dbReference type="Pfam" id="PF00672">
    <property type="entry name" value="HAMP"/>
    <property type="match status" value="1"/>
</dbReference>
<keyword evidence="5" id="KW-0812">Transmembrane</keyword>
<dbReference type="InterPro" id="IPR004090">
    <property type="entry name" value="Chemotax_Me-accpt_rcpt"/>
</dbReference>
<dbReference type="SUPFAM" id="SSF58104">
    <property type="entry name" value="Methyl-accepting chemotaxis protein (MCP) signaling domain"/>
    <property type="match status" value="1"/>
</dbReference>
<dbReference type="Pfam" id="PF22673">
    <property type="entry name" value="MCP-like_PDC_1"/>
    <property type="match status" value="1"/>
</dbReference>
<dbReference type="Pfam" id="PF00015">
    <property type="entry name" value="MCPsignal"/>
    <property type="match status" value="1"/>
</dbReference>
<reference evidence="9" key="1">
    <citation type="journal article" date="2015" name="Nature">
        <title>Complex archaea that bridge the gap between prokaryotes and eukaryotes.</title>
        <authorList>
            <person name="Spang A."/>
            <person name="Saw J.H."/>
            <person name="Jorgensen S.L."/>
            <person name="Zaremba-Niedzwiedzka K."/>
            <person name="Martijn J."/>
            <person name="Lind A.E."/>
            <person name="van Eijk R."/>
            <person name="Schleper C."/>
            <person name="Guy L."/>
            <person name="Ettema T.J."/>
        </authorList>
    </citation>
    <scope>NUCLEOTIDE SEQUENCE</scope>
</reference>
<dbReference type="GO" id="GO:0005886">
    <property type="term" value="C:plasma membrane"/>
    <property type="evidence" value="ECO:0007669"/>
    <property type="project" value="UniProtKB-SubCell"/>
</dbReference>
<dbReference type="CDD" id="cd12913">
    <property type="entry name" value="PDC1_MCP_like"/>
    <property type="match status" value="1"/>
</dbReference>
<dbReference type="SMART" id="SM00283">
    <property type="entry name" value="MA"/>
    <property type="match status" value="1"/>
</dbReference>
<organism evidence="9">
    <name type="scientific">marine sediment metagenome</name>
    <dbReference type="NCBI Taxonomy" id="412755"/>
    <lineage>
        <taxon>unclassified sequences</taxon>
        <taxon>metagenomes</taxon>
        <taxon>ecological metagenomes</taxon>
    </lineage>
</organism>
<dbReference type="InterPro" id="IPR004089">
    <property type="entry name" value="MCPsignal_dom"/>
</dbReference>